<evidence type="ECO:0000313" key="2">
    <source>
        <dbReference type="Proteomes" id="UP001054945"/>
    </source>
</evidence>
<reference evidence="1 2" key="1">
    <citation type="submission" date="2021-06" db="EMBL/GenBank/DDBJ databases">
        <title>Caerostris extrusa draft genome.</title>
        <authorList>
            <person name="Kono N."/>
            <person name="Arakawa K."/>
        </authorList>
    </citation>
    <scope>NUCLEOTIDE SEQUENCE [LARGE SCALE GENOMIC DNA]</scope>
</reference>
<dbReference type="Proteomes" id="UP001054945">
    <property type="component" value="Unassembled WGS sequence"/>
</dbReference>
<comment type="caution">
    <text evidence="1">The sequence shown here is derived from an EMBL/GenBank/DDBJ whole genome shotgun (WGS) entry which is preliminary data.</text>
</comment>
<dbReference type="EMBL" id="BPLR01017649">
    <property type="protein sequence ID" value="GIY93294.1"/>
    <property type="molecule type" value="Genomic_DNA"/>
</dbReference>
<dbReference type="AlphaFoldDB" id="A0AAV4XFB1"/>
<accession>A0AAV4XFB1</accession>
<gene>
    <name evidence="1" type="ORF">CEXT_445241</name>
</gene>
<evidence type="ECO:0000313" key="1">
    <source>
        <dbReference type="EMBL" id="GIY93294.1"/>
    </source>
</evidence>
<proteinExistence type="predicted"/>
<name>A0AAV4XFB1_CAEEX</name>
<protein>
    <submittedName>
        <fullName evidence="1">Uncharacterized protein</fullName>
    </submittedName>
</protein>
<keyword evidence="2" id="KW-1185">Reference proteome</keyword>
<organism evidence="1 2">
    <name type="scientific">Caerostris extrusa</name>
    <name type="common">Bark spider</name>
    <name type="synonym">Caerostris bankana</name>
    <dbReference type="NCBI Taxonomy" id="172846"/>
    <lineage>
        <taxon>Eukaryota</taxon>
        <taxon>Metazoa</taxon>
        <taxon>Ecdysozoa</taxon>
        <taxon>Arthropoda</taxon>
        <taxon>Chelicerata</taxon>
        <taxon>Arachnida</taxon>
        <taxon>Araneae</taxon>
        <taxon>Araneomorphae</taxon>
        <taxon>Entelegynae</taxon>
        <taxon>Araneoidea</taxon>
        <taxon>Araneidae</taxon>
        <taxon>Caerostris</taxon>
    </lineage>
</organism>
<sequence>MPQRPAREVVGIRTVSRAVDQRSVPLLVRVAFEWVRGPLHRPGMIGIDELHPPRRRVMPPACSSKNLPATQPLHPPSVRCPITVQQLIARRFLEKPEKQQNFLGACQDAKEHFPVNGGGGGREQTSTPTPPIHRGCIDWMVIPCPSTPFPRSAMDTLLGAEENGCRGGGGGGGQPLSVWE</sequence>